<dbReference type="OrthoDB" id="212300at2"/>
<dbReference type="SUPFAM" id="SSF50494">
    <property type="entry name" value="Trypsin-like serine proteases"/>
    <property type="match status" value="1"/>
</dbReference>
<evidence type="ECO:0000313" key="2">
    <source>
        <dbReference type="Proteomes" id="UP000219042"/>
    </source>
</evidence>
<dbReference type="InterPro" id="IPR009003">
    <property type="entry name" value="Peptidase_S1_PA"/>
</dbReference>
<dbReference type="InterPro" id="IPR043504">
    <property type="entry name" value="Peptidase_S1_PA_chymotrypsin"/>
</dbReference>
<gene>
    <name evidence="1" type="ORF">SAMN05421731_103214</name>
</gene>
<organism evidence="1 2">
    <name type="scientific">Acinetobacter puyangensis</name>
    <dbReference type="NCBI Taxonomy" id="1096779"/>
    <lineage>
        <taxon>Bacteria</taxon>
        <taxon>Pseudomonadati</taxon>
        <taxon>Pseudomonadota</taxon>
        <taxon>Gammaproteobacteria</taxon>
        <taxon>Moraxellales</taxon>
        <taxon>Moraxellaceae</taxon>
        <taxon>Acinetobacter</taxon>
    </lineage>
</organism>
<accession>A0A240E7C6</accession>
<keyword evidence="2" id="KW-1185">Reference proteome</keyword>
<proteinExistence type="predicted"/>
<dbReference type="EMBL" id="OANT01000003">
    <property type="protein sequence ID" value="SNX44476.1"/>
    <property type="molecule type" value="Genomic_DNA"/>
</dbReference>
<dbReference type="Gene3D" id="2.40.10.10">
    <property type="entry name" value="Trypsin-like serine proteases"/>
    <property type="match status" value="2"/>
</dbReference>
<evidence type="ECO:0000313" key="1">
    <source>
        <dbReference type="EMBL" id="SNX44476.1"/>
    </source>
</evidence>
<sequence>MNFSLSIAESLLYSTVKITALSQGNIIGTGTGFFTCFNKTQDSLIPVLITNKHVVSGADQIHIKCHIADQTVYKPSGSLIDVNILLHDTLLNHPNQNIDLCAISIGSILQQAIHQSTPIFYAPITMDIIPEDGDWQYFDAIEEITMVGCPNGLSDTVNNLPIIRQGITATSPNKPYNGNQEFMIDMACFPGSSGSPVFLYNRDGYLDRKTQSIVMGQSRLKLLGILYAGPQFTSSGQIILSKGLQFKIDSMMHLGIVIKSSELKVLESYAIETWKI</sequence>
<dbReference type="Proteomes" id="UP000219042">
    <property type="component" value="Unassembled WGS sequence"/>
</dbReference>
<name>A0A240E7C6_9GAMM</name>
<dbReference type="AlphaFoldDB" id="A0A240E7C6"/>
<protein>
    <submittedName>
        <fullName evidence="1">Trypsin-like peptidase domain-containing protein</fullName>
    </submittedName>
</protein>
<dbReference type="Pfam" id="PF13365">
    <property type="entry name" value="Trypsin_2"/>
    <property type="match status" value="1"/>
</dbReference>
<dbReference type="RefSeq" id="WP_097078723.1">
    <property type="nucleotide sequence ID" value="NZ_BAABHT010000001.1"/>
</dbReference>
<reference evidence="2" key="1">
    <citation type="submission" date="2016-09" db="EMBL/GenBank/DDBJ databases">
        <authorList>
            <person name="Varghese N."/>
            <person name="Submissions S."/>
        </authorList>
    </citation>
    <scope>NUCLEOTIDE SEQUENCE [LARGE SCALE GENOMIC DNA]</scope>
    <source>
        <strain evidence="2">ANC 4466</strain>
    </source>
</reference>